<sequence>MDRYGYGGHGGYGGGFGRGFGGYRGPGGRGNYPYGYGADAGDDVGWSSSSEEEDPAAVRERVAEVYRRHYENDPEPGHGLAGRPGRPGEVDGDALLAQLHRVLQATDNLSPQEGRAFMVAFRRLETLERRREDAHHYRDRRMRNEGFERLDRRIQRMTLHFMGQQFAIPRIPAGGRADPAAPPANHHADEPAGGAQEPAGQAYEHGPRPGEVDSETLRENLARILDTAPHMTPRNQEGITRAFANLDLMEDGRDHARNAAERAEANDELHRLARRFQSFELRLTGQQNPVPIVPGGGDRGGGDGGAGLEPPRGARNGNGNGNARPARAAAGAAAAARAQAAGPPPRDACNDDARPAAGPARHRAANHPAGIRPLSAEDPRLPPRNTAVTAPVILYAPDGTAAHTFHLVLHNTAPESRVLAAEMRESARVRRERNPEPDDVVVSVALENGSLAGVSDGPRGRIYATRHDGCDPVAEDGARGDILVAVESLVRQGDLQGFEFLGVGTEGSTGRLYLVRPIEAEEDRGGEGDGGGAGEPAGSQEGQGGGRGRGADQGGNGAGGFGGGGMGGGWAGGWDRGQPDPRDMQDYEDDMARRDRAFRNMDRIMERLDALRERRRREAGPRGYGRRY</sequence>
<name>A0ABQ9NRJ7_9PEZI</name>
<evidence type="ECO:0000256" key="2">
    <source>
        <dbReference type="SAM" id="MobiDB-lite"/>
    </source>
</evidence>
<dbReference type="Proteomes" id="UP001172684">
    <property type="component" value="Unassembled WGS sequence"/>
</dbReference>
<reference evidence="3" key="1">
    <citation type="submission" date="2022-10" db="EMBL/GenBank/DDBJ databases">
        <title>Culturing micro-colonial fungi from biological soil crusts in the Mojave desert and describing Neophaeococcomyces mojavensis, and introducing the new genera and species Taxawa tesnikishii.</title>
        <authorList>
            <person name="Kurbessoian T."/>
            <person name="Stajich J.E."/>
        </authorList>
    </citation>
    <scope>NUCLEOTIDE SEQUENCE</scope>
    <source>
        <strain evidence="3">TK_1</strain>
    </source>
</reference>
<evidence type="ECO:0000313" key="4">
    <source>
        <dbReference type="Proteomes" id="UP001172684"/>
    </source>
</evidence>
<keyword evidence="4" id="KW-1185">Reference proteome</keyword>
<feature type="region of interest" description="Disordered" evidence="2">
    <location>
        <begin position="522"/>
        <end position="591"/>
    </location>
</feature>
<protein>
    <submittedName>
        <fullName evidence="3">Uncharacterized protein</fullName>
    </submittedName>
</protein>
<feature type="compositionally biased region" description="Low complexity" evidence="2">
    <location>
        <begin position="174"/>
        <end position="202"/>
    </location>
</feature>
<evidence type="ECO:0000313" key="3">
    <source>
        <dbReference type="EMBL" id="KAJ9665039.1"/>
    </source>
</evidence>
<keyword evidence="1" id="KW-0175">Coiled coil</keyword>
<proteinExistence type="predicted"/>
<organism evidence="3 4">
    <name type="scientific">Coniosporium apollinis</name>
    <dbReference type="NCBI Taxonomy" id="61459"/>
    <lineage>
        <taxon>Eukaryota</taxon>
        <taxon>Fungi</taxon>
        <taxon>Dikarya</taxon>
        <taxon>Ascomycota</taxon>
        <taxon>Pezizomycotina</taxon>
        <taxon>Dothideomycetes</taxon>
        <taxon>Dothideomycetes incertae sedis</taxon>
        <taxon>Coniosporium</taxon>
    </lineage>
</organism>
<feature type="region of interest" description="Disordered" evidence="2">
    <location>
        <begin position="174"/>
        <end position="213"/>
    </location>
</feature>
<evidence type="ECO:0000256" key="1">
    <source>
        <dbReference type="SAM" id="Coils"/>
    </source>
</evidence>
<feature type="compositionally biased region" description="Basic and acidic residues" evidence="2">
    <location>
        <begin position="577"/>
        <end position="591"/>
    </location>
</feature>
<feature type="compositionally biased region" description="Gly residues" evidence="2">
    <location>
        <begin position="528"/>
        <end position="575"/>
    </location>
</feature>
<dbReference type="EMBL" id="JAPDRL010000033">
    <property type="protein sequence ID" value="KAJ9665039.1"/>
    <property type="molecule type" value="Genomic_DNA"/>
</dbReference>
<feature type="coiled-coil region" evidence="1">
    <location>
        <begin position="246"/>
        <end position="282"/>
    </location>
</feature>
<gene>
    <name evidence="3" type="ORF">H2201_004905</name>
</gene>
<feature type="compositionally biased region" description="Low complexity" evidence="2">
    <location>
        <begin position="308"/>
        <end position="341"/>
    </location>
</feature>
<feature type="region of interest" description="Disordered" evidence="2">
    <location>
        <begin position="70"/>
        <end position="91"/>
    </location>
</feature>
<feature type="region of interest" description="Disordered" evidence="2">
    <location>
        <begin position="287"/>
        <end position="382"/>
    </location>
</feature>
<feature type="compositionally biased region" description="Gly residues" evidence="2">
    <location>
        <begin position="294"/>
        <end position="307"/>
    </location>
</feature>
<comment type="caution">
    <text evidence="3">The sequence shown here is derived from an EMBL/GenBank/DDBJ whole genome shotgun (WGS) entry which is preliminary data.</text>
</comment>
<accession>A0ABQ9NRJ7</accession>